<feature type="region of interest" description="Disordered" evidence="1">
    <location>
        <begin position="206"/>
        <end position="250"/>
    </location>
</feature>
<feature type="region of interest" description="Disordered" evidence="1">
    <location>
        <begin position="1"/>
        <end position="34"/>
    </location>
</feature>
<gene>
    <name evidence="2" type="ORF">B5M09_000950</name>
</gene>
<protein>
    <submittedName>
        <fullName evidence="2">Uncharacterized protein</fullName>
    </submittedName>
</protein>
<feature type="compositionally biased region" description="Polar residues" evidence="1">
    <location>
        <begin position="230"/>
        <end position="241"/>
    </location>
</feature>
<evidence type="ECO:0000256" key="1">
    <source>
        <dbReference type="SAM" id="MobiDB-lite"/>
    </source>
</evidence>
<reference evidence="2" key="1">
    <citation type="submission" date="2018-07" db="EMBL/GenBank/DDBJ databases">
        <title>Annotation of Aphanomyces astaci genome assembly.</title>
        <authorList>
            <person name="Studholme D.J."/>
        </authorList>
    </citation>
    <scope>NUCLEOTIDE SEQUENCE [LARGE SCALE GENOMIC DNA]</scope>
    <source>
        <strain evidence="2">Pc</strain>
    </source>
</reference>
<organism evidence="2 3">
    <name type="scientific">Aphanomyces astaci</name>
    <name type="common">Crayfish plague agent</name>
    <dbReference type="NCBI Taxonomy" id="112090"/>
    <lineage>
        <taxon>Eukaryota</taxon>
        <taxon>Sar</taxon>
        <taxon>Stramenopiles</taxon>
        <taxon>Oomycota</taxon>
        <taxon>Saprolegniomycetes</taxon>
        <taxon>Saprolegniales</taxon>
        <taxon>Verrucalvaceae</taxon>
        <taxon>Aphanomyces</taxon>
    </lineage>
</organism>
<accession>A0A3R7YBI0</accession>
<evidence type="ECO:0000313" key="3">
    <source>
        <dbReference type="Proteomes" id="UP000284702"/>
    </source>
</evidence>
<proteinExistence type="predicted"/>
<feature type="compositionally biased region" description="Low complexity" evidence="1">
    <location>
        <begin position="7"/>
        <end position="23"/>
    </location>
</feature>
<dbReference type="VEuPathDB" id="FungiDB:H257_03709"/>
<sequence length="310" mass="33907">MDLAMTSPCDPDVAAASAAETVAPPTPQEPPPPGNDLIDIACILEFTSPHKDAFDEFILASFNRLHMPMVKCSRKSRVDLVDGRAVKEICTPSGVDLEKYRCDLGGRPTPKKDGVKTRRSKSKRLDCSFSFNATMLKTTRVWGITVESKARILGSWGSEHHGHCHVLDDQQLRVRRLAPDAADVPDANRLDHTNGQWVFDSVTSRLRHHPNGTSSRPSHPPSHHRPSSVEAVTTTNPNPSTEDPDPTSLGSLMAQSSSILTALMQAETLEASAKSEAVLRSVHDHANTLRLALEQLTATIKAHHTHKQQP</sequence>
<feature type="compositionally biased region" description="Pro residues" evidence="1">
    <location>
        <begin position="24"/>
        <end position="34"/>
    </location>
</feature>
<dbReference type="AlphaFoldDB" id="A0A3R7YBI0"/>
<name>A0A3R7YBI0_APHAT</name>
<dbReference type="Proteomes" id="UP000284702">
    <property type="component" value="Unassembled WGS sequence"/>
</dbReference>
<comment type="caution">
    <text evidence="2">The sequence shown here is derived from an EMBL/GenBank/DDBJ whole genome shotgun (WGS) entry which is preliminary data.</text>
</comment>
<dbReference type="EMBL" id="MZMZ02002543">
    <property type="protein sequence ID" value="RQM25364.1"/>
    <property type="molecule type" value="Genomic_DNA"/>
</dbReference>
<keyword evidence="3" id="KW-1185">Reference proteome</keyword>
<evidence type="ECO:0000313" key="2">
    <source>
        <dbReference type="EMBL" id="RQM25364.1"/>
    </source>
</evidence>